<dbReference type="EC" id="2.7.1.49" evidence="2"/>
<dbReference type="Pfam" id="PF08543">
    <property type="entry name" value="Phos_pyr_kin"/>
    <property type="match status" value="1"/>
</dbReference>
<reference evidence="8 9" key="1">
    <citation type="submission" date="2020-08" db="EMBL/GenBank/DDBJ databases">
        <title>Dyella sp. G9 isolated from forest soil.</title>
        <authorList>
            <person name="Fu J."/>
            <person name="Qiu L."/>
        </authorList>
    </citation>
    <scope>NUCLEOTIDE SEQUENCE [LARGE SCALE GENOMIC DNA]</scope>
    <source>
        <strain evidence="8 9">G9</strain>
    </source>
</reference>
<evidence type="ECO:0000313" key="8">
    <source>
        <dbReference type="EMBL" id="QNK02313.1"/>
    </source>
</evidence>
<keyword evidence="9" id="KW-1185">Reference proteome</keyword>
<sequence length="261" mass="27592">MPHASPPIALTIAGSDSGGGAGIQADLKTFHARGVHGLSVIAALTSQNTRGVTAVHTVPLKHIRSQLDAVFDDFPIGAVKTGMLGSAAVTKLVAKEMRTRQPSWLVVDPVMISTSGARLLDEDAVQAMVEELIPLADVLTPNLPEAEALLGRKLRKAKDFDRAGEALLALGAKAVLLKGGHSDERQVVDRLYDERGVMELRHRRLPIEGHGTGCTLASAIAAELAKGQAPRSAVRRAVAYVQRALERSYRPGGGAVHVLGH</sequence>
<dbReference type="KEGG" id="dtl:H8F01_03930"/>
<dbReference type="GO" id="GO:0008902">
    <property type="term" value="F:hydroxymethylpyrimidine kinase activity"/>
    <property type="evidence" value="ECO:0007669"/>
    <property type="project" value="UniProtKB-EC"/>
</dbReference>
<dbReference type="InterPro" id="IPR013749">
    <property type="entry name" value="PM/HMP-P_kinase-1"/>
</dbReference>
<dbReference type="Proteomes" id="UP000515873">
    <property type="component" value="Chromosome"/>
</dbReference>
<keyword evidence="4" id="KW-0547">Nucleotide-binding</keyword>
<comment type="pathway">
    <text evidence="1">Cofactor biosynthesis; thiamine diphosphate biosynthesis.</text>
</comment>
<dbReference type="PANTHER" id="PTHR20858:SF17">
    <property type="entry name" value="HYDROXYMETHYLPYRIMIDINE_PHOSPHOMETHYLPYRIMIDINE KINASE THI20-RELATED"/>
    <property type="match status" value="1"/>
</dbReference>
<evidence type="ECO:0000259" key="7">
    <source>
        <dbReference type="Pfam" id="PF08543"/>
    </source>
</evidence>
<dbReference type="AlphaFoldDB" id="A0A7G8Q6A5"/>
<dbReference type="EMBL" id="CP060412">
    <property type="protein sequence ID" value="QNK02313.1"/>
    <property type="molecule type" value="Genomic_DNA"/>
</dbReference>
<evidence type="ECO:0000256" key="6">
    <source>
        <dbReference type="ARBA" id="ARBA00022840"/>
    </source>
</evidence>
<dbReference type="RefSeq" id="WP_187057766.1">
    <property type="nucleotide sequence ID" value="NZ_CP060412.1"/>
</dbReference>
<feature type="domain" description="Pyridoxamine kinase/Phosphomethylpyrimidine kinase" evidence="7">
    <location>
        <begin position="16"/>
        <end position="257"/>
    </location>
</feature>
<accession>A0A7G8Q6A5</accession>
<dbReference type="GO" id="GO:0008972">
    <property type="term" value="F:phosphomethylpyrimidine kinase activity"/>
    <property type="evidence" value="ECO:0007669"/>
    <property type="project" value="InterPro"/>
</dbReference>
<organism evidence="8 9">
    <name type="scientific">Dyella telluris</name>
    <dbReference type="NCBI Taxonomy" id="2763498"/>
    <lineage>
        <taxon>Bacteria</taxon>
        <taxon>Pseudomonadati</taxon>
        <taxon>Pseudomonadota</taxon>
        <taxon>Gammaproteobacteria</taxon>
        <taxon>Lysobacterales</taxon>
        <taxon>Rhodanobacteraceae</taxon>
        <taxon>Dyella</taxon>
    </lineage>
</organism>
<evidence type="ECO:0000256" key="1">
    <source>
        <dbReference type="ARBA" id="ARBA00004948"/>
    </source>
</evidence>
<protein>
    <recommendedName>
        <fullName evidence="2">hydroxymethylpyrimidine kinase</fullName>
        <ecNumber evidence="2">2.7.1.49</ecNumber>
    </recommendedName>
</protein>
<dbReference type="NCBIfam" id="TIGR00097">
    <property type="entry name" value="HMP-P_kinase"/>
    <property type="match status" value="1"/>
</dbReference>
<dbReference type="CDD" id="cd01169">
    <property type="entry name" value="HMPP_kinase"/>
    <property type="match status" value="1"/>
</dbReference>
<dbReference type="GO" id="GO:0009229">
    <property type="term" value="P:thiamine diphosphate biosynthetic process"/>
    <property type="evidence" value="ECO:0007669"/>
    <property type="project" value="UniProtKB-UniPathway"/>
</dbReference>
<keyword evidence="5 8" id="KW-0418">Kinase</keyword>
<keyword evidence="3 8" id="KW-0808">Transferase</keyword>
<evidence type="ECO:0000256" key="5">
    <source>
        <dbReference type="ARBA" id="ARBA00022777"/>
    </source>
</evidence>
<evidence type="ECO:0000256" key="3">
    <source>
        <dbReference type="ARBA" id="ARBA00022679"/>
    </source>
</evidence>
<dbReference type="Gene3D" id="3.40.1190.20">
    <property type="match status" value="1"/>
</dbReference>
<proteinExistence type="predicted"/>
<dbReference type="GO" id="GO:0005829">
    <property type="term" value="C:cytosol"/>
    <property type="evidence" value="ECO:0007669"/>
    <property type="project" value="TreeGrafter"/>
</dbReference>
<name>A0A7G8Q6A5_9GAMM</name>
<dbReference type="UniPathway" id="UPA00060">
    <property type="reaction ID" value="UER00138"/>
</dbReference>
<dbReference type="GO" id="GO:0005524">
    <property type="term" value="F:ATP binding"/>
    <property type="evidence" value="ECO:0007669"/>
    <property type="project" value="UniProtKB-KW"/>
</dbReference>
<dbReference type="SUPFAM" id="SSF53613">
    <property type="entry name" value="Ribokinase-like"/>
    <property type="match status" value="1"/>
</dbReference>
<dbReference type="InterPro" id="IPR004399">
    <property type="entry name" value="HMP/HMP-P_kinase_dom"/>
</dbReference>
<dbReference type="GO" id="GO:0009228">
    <property type="term" value="P:thiamine biosynthetic process"/>
    <property type="evidence" value="ECO:0007669"/>
    <property type="project" value="InterPro"/>
</dbReference>
<dbReference type="FunFam" id="3.40.1190.20:FF:000003">
    <property type="entry name" value="Phosphomethylpyrimidine kinase ThiD"/>
    <property type="match status" value="1"/>
</dbReference>
<dbReference type="PANTHER" id="PTHR20858">
    <property type="entry name" value="PHOSPHOMETHYLPYRIMIDINE KINASE"/>
    <property type="match status" value="1"/>
</dbReference>
<dbReference type="InterPro" id="IPR029056">
    <property type="entry name" value="Ribokinase-like"/>
</dbReference>
<keyword evidence="6" id="KW-0067">ATP-binding</keyword>
<evidence type="ECO:0000256" key="2">
    <source>
        <dbReference type="ARBA" id="ARBA00012135"/>
    </source>
</evidence>
<evidence type="ECO:0000313" key="9">
    <source>
        <dbReference type="Proteomes" id="UP000515873"/>
    </source>
</evidence>
<evidence type="ECO:0000256" key="4">
    <source>
        <dbReference type="ARBA" id="ARBA00022741"/>
    </source>
</evidence>
<gene>
    <name evidence="8" type="primary">thiD</name>
    <name evidence="8" type="ORF">H8F01_03930</name>
</gene>